<keyword evidence="4" id="KW-1185">Reference proteome</keyword>
<keyword evidence="1" id="KW-0732">Signal</keyword>
<evidence type="ECO:0000313" key="4">
    <source>
        <dbReference type="Proteomes" id="UP000594621"/>
    </source>
</evidence>
<proteinExistence type="predicted"/>
<accession>A0A7S9CZW5</accession>
<feature type="region of interest" description="Disordered" evidence="2">
    <location>
        <begin position="1"/>
        <end position="27"/>
    </location>
</feature>
<dbReference type="SUPFAM" id="SSF89392">
    <property type="entry name" value="Prokaryotic lipoproteins and lipoprotein localization factors"/>
    <property type="match status" value="1"/>
</dbReference>
<sequence length="301" mass="32108">MKNVTSRNRPDGQLAASGAGHRAPGEPAVASKGVAALTMRTKHAVLLASVGAFASFAAASTACAQEMAPPAKPPWSQEADAALAQLDDTLAAPELTFTARTIRVYLDEFGQPLHIFHTMKVTMRRPDRIKIQVSGDDGAQDLFYDGKSVAISTPEANTYALLPAPGGIAAAANEVLDKLKVDFPLVNFFAAGTEQSLLNGIVGGWQVGMDRIDGVECRHLFFNKRGGTDLELWIENNAAAVPHRLIVTYRLLPGQPSFTAEFTNWDSRVRTADAVFAFQAPAGAKQVELTPVNASAQQGRP</sequence>
<organism evidence="3 4">
    <name type="scientific">Bradyrhizobium commune</name>
    <dbReference type="NCBI Taxonomy" id="83627"/>
    <lineage>
        <taxon>Bacteria</taxon>
        <taxon>Pseudomonadati</taxon>
        <taxon>Pseudomonadota</taxon>
        <taxon>Alphaproteobacteria</taxon>
        <taxon>Hyphomicrobiales</taxon>
        <taxon>Nitrobacteraceae</taxon>
        <taxon>Bradyrhizobium</taxon>
    </lineage>
</organism>
<dbReference type="Pfam" id="PF09865">
    <property type="entry name" value="DUF2092"/>
    <property type="match status" value="1"/>
</dbReference>
<reference evidence="3 4" key="1">
    <citation type="submission" date="2020-09" db="EMBL/GenBank/DDBJ databases">
        <title>Complete genomes of bradyrhizobia occurring on native shrubby legumes in Australia.</title>
        <authorList>
            <person name="Lafay B."/>
        </authorList>
    </citation>
    <scope>NUCLEOTIDE SEQUENCE [LARGE SCALE GENOMIC DNA]</scope>
    <source>
        <strain evidence="3 4">BDV5040</strain>
    </source>
</reference>
<protein>
    <submittedName>
        <fullName evidence="3">DUF2092 domain-containing protein</fullName>
    </submittedName>
</protein>
<dbReference type="AlphaFoldDB" id="A0A7S9CZW5"/>
<evidence type="ECO:0000256" key="2">
    <source>
        <dbReference type="SAM" id="MobiDB-lite"/>
    </source>
</evidence>
<evidence type="ECO:0000256" key="1">
    <source>
        <dbReference type="ARBA" id="ARBA00022729"/>
    </source>
</evidence>
<dbReference type="RefSeq" id="WP_195798181.1">
    <property type="nucleotide sequence ID" value="NZ_CP061379.1"/>
</dbReference>
<gene>
    <name evidence="3" type="ORF">IC761_19005</name>
</gene>
<dbReference type="EMBL" id="CP061379">
    <property type="protein sequence ID" value="QPF88628.1"/>
    <property type="molecule type" value="Genomic_DNA"/>
</dbReference>
<dbReference type="InterPro" id="IPR019207">
    <property type="entry name" value="DUF2092"/>
</dbReference>
<dbReference type="KEGG" id="bcou:IC761_19005"/>
<evidence type="ECO:0000313" key="3">
    <source>
        <dbReference type="EMBL" id="QPF88628.1"/>
    </source>
</evidence>
<name>A0A7S9CZW5_9BRAD</name>
<dbReference type="Gene3D" id="2.50.20.10">
    <property type="entry name" value="Lipoprotein localisation LolA/LolB/LppX"/>
    <property type="match status" value="1"/>
</dbReference>
<dbReference type="InterPro" id="IPR029046">
    <property type="entry name" value="LolA/LolB/LppX"/>
</dbReference>
<dbReference type="Proteomes" id="UP000594621">
    <property type="component" value="Chromosome"/>
</dbReference>